<name>A0ABQ5E3J0_9ASTR</name>
<comment type="caution">
    <text evidence="2">The sequence shown here is derived from an EMBL/GenBank/DDBJ whole genome shotgun (WGS) entry which is preliminary data.</text>
</comment>
<evidence type="ECO:0000313" key="2">
    <source>
        <dbReference type="EMBL" id="GJT45226.1"/>
    </source>
</evidence>
<feature type="region of interest" description="Disordered" evidence="1">
    <location>
        <begin position="18"/>
        <end position="67"/>
    </location>
</feature>
<accession>A0ABQ5E3J0</accession>
<evidence type="ECO:0000256" key="1">
    <source>
        <dbReference type="SAM" id="MobiDB-lite"/>
    </source>
</evidence>
<proteinExistence type="predicted"/>
<reference evidence="2" key="2">
    <citation type="submission" date="2022-01" db="EMBL/GenBank/DDBJ databases">
        <authorList>
            <person name="Yamashiro T."/>
            <person name="Shiraishi A."/>
            <person name="Satake H."/>
            <person name="Nakayama K."/>
        </authorList>
    </citation>
    <scope>NUCLEOTIDE SEQUENCE</scope>
</reference>
<dbReference type="Proteomes" id="UP001151760">
    <property type="component" value="Unassembled WGS sequence"/>
</dbReference>
<feature type="compositionally biased region" description="Gly residues" evidence="1">
    <location>
        <begin position="18"/>
        <end position="39"/>
    </location>
</feature>
<protein>
    <submittedName>
        <fullName evidence="2">Uncharacterized protein</fullName>
    </submittedName>
</protein>
<sequence length="390" mass="44822">MGGRGVGGEVFRFNGRGGGQGMGWGGEGEAVVEGGGVGGERTEGTNRSGSGGKGTTGPQGWDVPRRKSLHGMISPSKEAKNDLTIEEKTELITELINYQKDFARIKKYQAQQQRLASKSERRKFYTSVLRSHAGWKTKDLRGMTFDQLEEKFIPVWESIQDFVPMDSKKESESLKRSGILLEKVKAKRLKTSDVSAQEQQESDNQDEIINLQQWAVLVREETSVNITPSVVKVPICDWKIYKDKLREVYQIFRVGQAPKVYPYFESMLKDFDRDDLVTLWKLVKDRFKTELPKSDLEKCLFWPLKVMFEPVATDLLWQFEAPIKSWKMYKSCKVHCLSMEGMIIYMLDDVEYPFQKTTLKKMLDHKCEVSEFNEDVIQMINLIRGQLKKE</sequence>
<gene>
    <name evidence="2" type="ORF">Tco_0953941</name>
</gene>
<organism evidence="2 3">
    <name type="scientific">Tanacetum coccineum</name>
    <dbReference type="NCBI Taxonomy" id="301880"/>
    <lineage>
        <taxon>Eukaryota</taxon>
        <taxon>Viridiplantae</taxon>
        <taxon>Streptophyta</taxon>
        <taxon>Embryophyta</taxon>
        <taxon>Tracheophyta</taxon>
        <taxon>Spermatophyta</taxon>
        <taxon>Magnoliopsida</taxon>
        <taxon>eudicotyledons</taxon>
        <taxon>Gunneridae</taxon>
        <taxon>Pentapetalae</taxon>
        <taxon>asterids</taxon>
        <taxon>campanulids</taxon>
        <taxon>Asterales</taxon>
        <taxon>Asteraceae</taxon>
        <taxon>Asteroideae</taxon>
        <taxon>Anthemideae</taxon>
        <taxon>Anthemidinae</taxon>
        <taxon>Tanacetum</taxon>
    </lineage>
</organism>
<dbReference type="EMBL" id="BQNB010015883">
    <property type="protein sequence ID" value="GJT45226.1"/>
    <property type="molecule type" value="Genomic_DNA"/>
</dbReference>
<evidence type="ECO:0000313" key="3">
    <source>
        <dbReference type="Proteomes" id="UP001151760"/>
    </source>
</evidence>
<reference evidence="2" key="1">
    <citation type="journal article" date="2022" name="Int. J. Mol. Sci.">
        <title>Draft Genome of Tanacetum Coccineum: Genomic Comparison of Closely Related Tanacetum-Family Plants.</title>
        <authorList>
            <person name="Yamashiro T."/>
            <person name="Shiraishi A."/>
            <person name="Nakayama K."/>
            <person name="Satake H."/>
        </authorList>
    </citation>
    <scope>NUCLEOTIDE SEQUENCE</scope>
</reference>
<keyword evidence="3" id="KW-1185">Reference proteome</keyword>